<dbReference type="STRING" id="36874.HQ34_02710"/>
<feature type="domain" description="RagB/SusD" evidence="7">
    <location>
        <begin position="346"/>
        <end position="461"/>
    </location>
</feature>
<evidence type="ECO:0000256" key="4">
    <source>
        <dbReference type="ARBA" id="ARBA00023136"/>
    </source>
</evidence>
<feature type="chain" id="PRO_5001987068" description="SusD family protein" evidence="6">
    <location>
        <begin position="20"/>
        <end position="464"/>
    </location>
</feature>
<name>A0A0A2EMX0_PORCN</name>
<keyword evidence="10" id="KW-1185">Reference proteome</keyword>
<dbReference type="SUPFAM" id="SSF48452">
    <property type="entry name" value="TPR-like"/>
    <property type="match status" value="1"/>
</dbReference>
<dbReference type="GO" id="GO:0009279">
    <property type="term" value="C:cell outer membrane"/>
    <property type="evidence" value="ECO:0007669"/>
    <property type="project" value="UniProtKB-SubCell"/>
</dbReference>
<dbReference type="AlphaFoldDB" id="A0A0A2EMX0"/>
<organism evidence="9 10">
    <name type="scientific">Porphyromonas cangingivalis</name>
    <dbReference type="NCBI Taxonomy" id="36874"/>
    <lineage>
        <taxon>Bacteria</taxon>
        <taxon>Pseudomonadati</taxon>
        <taxon>Bacteroidota</taxon>
        <taxon>Bacteroidia</taxon>
        <taxon>Bacteroidales</taxon>
        <taxon>Porphyromonadaceae</taxon>
        <taxon>Porphyromonas</taxon>
    </lineage>
</organism>
<reference evidence="9 10" key="1">
    <citation type="submission" date="2014-08" db="EMBL/GenBank/DDBJ databases">
        <title>Porphyromonas cangingivalis strain:COT-109_OH1386 Genome sequencing.</title>
        <authorList>
            <person name="Wallis C."/>
            <person name="Deusch O."/>
            <person name="O'Flynn C."/>
            <person name="Davis I."/>
            <person name="Jospin G."/>
            <person name="Darling A.E."/>
            <person name="Coil D.A."/>
            <person name="Alexiev A."/>
            <person name="Horsfall A."/>
            <person name="Kirkwood N."/>
            <person name="Harris S."/>
            <person name="Eisen J.A."/>
        </authorList>
    </citation>
    <scope>NUCLEOTIDE SEQUENCE [LARGE SCALE GENOMIC DNA]</scope>
    <source>
        <strain evidence="10">COT-109 OH1386</strain>
    </source>
</reference>
<evidence type="ECO:0000259" key="7">
    <source>
        <dbReference type="Pfam" id="PF07980"/>
    </source>
</evidence>
<evidence type="ECO:0000256" key="6">
    <source>
        <dbReference type="SAM" id="SignalP"/>
    </source>
</evidence>
<evidence type="ECO:0000259" key="8">
    <source>
        <dbReference type="Pfam" id="PF14322"/>
    </source>
</evidence>
<evidence type="ECO:0000256" key="5">
    <source>
        <dbReference type="ARBA" id="ARBA00023237"/>
    </source>
</evidence>
<evidence type="ECO:0000313" key="10">
    <source>
        <dbReference type="Proteomes" id="UP000030125"/>
    </source>
</evidence>
<protein>
    <recommendedName>
        <fullName evidence="11">SusD family protein</fullName>
    </recommendedName>
</protein>
<accession>A0A0A2EMX0</accession>
<evidence type="ECO:0008006" key="11">
    <source>
        <dbReference type="Google" id="ProtNLM"/>
    </source>
</evidence>
<dbReference type="InterPro" id="IPR011990">
    <property type="entry name" value="TPR-like_helical_dom_sf"/>
</dbReference>
<feature type="domain" description="SusD-like N-terminal" evidence="8">
    <location>
        <begin position="92"/>
        <end position="229"/>
    </location>
</feature>
<comment type="caution">
    <text evidence="9">The sequence shown here is derived from an EMBL/GenBank/DDBJ whole genome shotgun (WGS) entry which is preliminary data.</text>
</comment>
<comment type="similarity">
    <text evidence="2">Belongs to the SusD family.</text>
</comment>
<dbReference type="InterPro" id="IPR012944">
    <property type="entry name" value="SusD_RagB_dom"/>
</dbReference>
<evidence type="ECO:0000256" key="3">
    <source>
        <dbReference type="ARBA" id="ARBA00022729"/>
    </source>
</evidence>
<dbReference type="Pfam" id="PF14322">
    <property type="entry name" value="SusD-like_3"/>
    <property type="match status" value="1"/>
</dbReference>
<evidence type="ECO:0000256" key="2">
    <source>
        <dbReference type="ARBA" id="ARBA00006275"/>
    </source>
</evidence>
<feature type="signal peptide" evidence="6">
    <location>
        <begin position="1"/>
        <end position="19"/>
    </location>
</feature>
<comment type="subcellular location">
    <subcellularLocation>
        <location evidence="1">Cell outer membrane</location>
    </subcellularLocation>
</comment>
<dbReference type="Proteomes" id="UP000030125">
    <property type="component" value="Unassembled WGS sequence"/>
</dbReference>
<dbReference type="Gene3D" id="1.25.40.390">
    <property type="match status" value="1"/>
</dbReference>
<evidence type="ECO:0000256" key="1">
    <source>
        <dbReference type="ARBA" id="ARBA00004442"/>
    </source>
</evidence>
<dbReference type="InterPro" id="IPR033985">
    <property type="entry name" value="SusD-like_N"/>
</dbReference>
<dbReference type="eggNOG" id="COG0388">
    <property type="taxonomic scope" value="Bacteria"/>
</dbReference>
<keyword evidence="5" id="KW-0998">Cell outer membrane</keyword>
<dbReference type="OrthoDB" id="729505at2"/>
<proteinExistence type="inferred from homology"/>
<dbReference type="Pfam" id="PF07980">
    <property type="entry name" value="SusD_RagB"/>
    <property type="match status" value="1"/>
</dbReference>
<evidence type="ECO:0000313" key="9">
    <source>
        <dbReference type="EMBL" id="KGN78815.1"/>
    </source>
</evidence>
<dbReference type="PROSITE" id="PS51257">
    <property type="entry name" value="PROKAR_LIPOPROTEIN"/>
    <property type="match status" value="1"/>
</dbReference>
<keyword evidence="4" id="KW-0472">Membrane</keyword>
<dbReference type="RefSeq" id="WP_036852668.1">
    <property type="nucleotide sequence ID" value="NZ_FUWL01000004.1"/>
</dbReference>
<sequence>MKIISYTLSLCAAMFLLSSCDGFLGLKPKGKVIPETTEDYEQLLNYEQIQKTSEIYPNFMTDDAFVPEKDPLIGGVKGLKVPLLRLYRFDKETFGESEEDRLWAFSYNRIYTYNVVIEDIMGTSEGTQQKKMEIKAEALLGRALEYLTLVNMYANHYDPATANTDPGVPLVLDKGIEKTNLKRASVQEVYDRIEQDLVEALKSLPERPVGNAFRASKSAGHGLLARMYLYKGDYASALKNAKLALEKHPELLDLKRYEVINPKRFAGRNNVPELTANPENIYIRMAPRAYGLTAQIYGSEDLVNMYDKQKDKRFLIYFARKISNLSLDHDLWVPYVRVNLAVTTPEMYLIAAEAEARLGAKDEALRYLNHLRDHRILEHTPLVASTSDEALKLVLDERRRELPFTGCIRLIDLKRLNRDPRFAKTVTHIVADETYTIEPNDPKYILPIPPIVLQFNPDMIPNKR</sequence>
<dbReference type="EMBL" id="JQJD01000057">
    <property type="protein sequence ID" value="KGN78815.1"/>
    <property type="molecule type" value="Genomic_DNA"/>
</dbReference>
<keyword evidence="3 6" id="KW-0732">Signal</keyword>
<gene>
    <name evidence="9" type="ORF">HQ35_09230</name>
</gene>